<dbReference type="NCBIfam" id="TIGR02937">
    <property type="entry name" value="sigma70-ECF"/>
    <property type="match status" value="1"/>
</dbReference>
<dbReference type="InterPro" id="IPR036388">
    <property type="entry name" value="WH-like_DNA-bd_sf"/>
</dbReference>
<dbReference type="SUPFAM" id="SSF88659">
    <property type="entry name" value="Sigma3 and sigma4 domains of RNA polymerase sigma factors"/>
    <property type="match status" value="1"/>
</dbReference>
<dbReference type="Gene3D" id="1.10.1740.10">
    <property type="match status" value="1"/>
</dbReference>
<evidence type="ECO:0000313" key="9">
    <source>
        <dbReference type="Proteomes" id="UP001500620"/>
    </source>
</evidence>
<comment type="similarity">
    <text evidence="1">Belongs to the sigma-70 factor family. ECF subfamily.</text>
</comment>
<dbReference type="InterPro" id="IPR039425">
    <property type="entry name" value="RNA_pol_sigma-70-like"/>
</dbReference>
<dbReference type="InterPro" id="IPR014284">
    <property type="entry name" value="RNA_pol_sigma-70_dom"/>
</dbReference>
<feature type="domain" description="RNA polymerase sigma factor 70 region 4 type 2" evidence="7">
    <location>
        <begin position="109"/>
        <end position="155"/>
    </location>
</feature>
<dbReference type="InterPro" id="IPR013249">
    <property type="entry name" value="RNA_pol_sigma70_r4_t2"/>
</dbReference>
<dbReference type="InterPro" id="IPR013325">
    <property type="entry name" value="RNA_pol_sigma_r2"/>
</dbReference>
<name>A0ABP8CW04_9ACTN</name>
<dbReference type="Pfam" id="PF08281">
    <property type="entry name" value="Sigma70_r4_2"/>
    <property type="match status" value="1"/>
</dbReference>
<evidence type="ECO:0000256" key="5">
    <source>
        <dbReference type="ARBA" id="ARBA00023163"/>
    </source>
</evidence>
<proteinExistence type="inferred from homology"/>
<sequence>MTFEEFVEARLQALLRYAVMLAGDPHTAQDLVQETMIRAQLKWRQIAAADMPERYVKRMLTNVYFDLHRGSWLRRVVLRGVDLEATMEPRAVGDHADGLAERDQVWVWLGRLPRQQRAALVLRYYEGLTDGEIAEVLGRPVGTVRSWISRALATLRAQVGPALTKGAAP</sequence>
<feature type="domain" description="RNA polymerase sigma-70 region 2" evidence="6">
    <location>
        <begin position="7"/>
        <end position="72"/>
    </location>
</feature>
<keyword evidence="2" id="KW-0805">Transcription regulation</keyword>
<protein>
    <submittedName>
        <fullName evidence="8">SigE family RNA polymerase sigma factor</fullName>
    </submittedName>
</protein>
<dbReference type="PANTHER" id="PTHR43133">
    <property type="entry name" value="RNA POLYMERASE ECF-TYPE SIGMA FACTO"/>
    <property type="match status" value="1"/>
</dbReference>
<reference evidence="9" key="1">
    <citation type="journal article" date="2019" name="Int. J. Syst. Evol. Microbiol.">
        <title>The Global Catalogue of Microorganisms (GCM) 10K type strain sequencing project: providing services to taxonomists for standard genome sequencing and annotation.</title>
        <authorList>
            <consortium name="The Broad Institute Genomics Platform"/>
            <consortium name="The Broad Institute Genome Sequencing Center for Infectious Disease"/>
            <person name="Wu L."/>
            <person name="Ma J."/>
        </authorList>
    </citation>
    <scope>NUCLEOTIDE SEQUENCE [LARGE SCALE GENOMIC DNA]</scope>
    <source>
        <strain evidence="9">JCM 17441</strain>
    </source>
</reference>
<dbReference type="Gene3D" id="1.10.10.10">
    <property type="entry name" value="Winged helix-like DNA-binding domain superfamily/Winged helix DNA-binding domain"/>
    <property type="match status" value="1"/>
</dbReference>
<keyword evidence="9" id="KW-1185">Reference proteome</keyword>
<evidence type="ECO:0000256" key="2">
    <source>
        <dbReference type="ARBA" id="ARBA00023015"/>
    </source>
</evidence>
<accession>A0ABP8CW04</accession>
<evidence type="ECO:0000259" key="7">
    <source>
        <dbReference type="Pfam" id="PF08281"/>
    </source>
</evidence>
<keyword evidence="4" id="KW-0238">DNA-binding</keyword>
<dbReference type="EMBL" id="BAABAT010000001">
    <property type="protein sequence ID" value="GAA4244053.1"/>
    <property type="molecule type" value="Genomic_DNA"/>
</dbReference>
<dbReference type="SUPFAM" id="SSF88946">
    <property type="entry name" value="Sigma2 domain of RNA polymerase sigma factors"/>
    <property type="match status" value="1"/>
</dbReference>
<dbReference type="CDD" id="cd06171">
    <property type="entry name" value="Sigma70_r4"/>
    <property type="match status" value="1"/>
</dbReference>
<organism evidence="8 9">
    <name type="scientific">Dactylosporangium darangshiense</name>
    <dbReference type="NCBI Taxonomy" id="579108"/>
    <lineage>
        <taxon>Bacteria</taxon>
        <taxon>Bacillati</taxon>
        <taxon>Actinomycetota</taxon>
        <taxon>Actinomycetes</taxon>
        <taxon>Micromonosporales</taxon>
        <taxon>Micromonosporaceae</taxon>
        <taxon>Dactylosporangium</taxon>
    </lineage>
</organism>
<dbReference type="InterPro" id="IPR007627">
    <property type="entry name" value="RNA_pol_sigma70_r2"/>
</dbReference>
<comment type="caution">
    <text evidence="8">The sequence shown here is derived from an EMBL/GenBank/DDBJ whole genome shotgun (WGS) entry which is preliminary data.</text>
</comment>
<dbReference type="Proteomes" id="UP001500620">
    <property type="component" value="Unassembled WGS sequence"/>
</dbReference>
<gene>
    <name evidence="8" type="ORF">GCM10022255_005560</name>
</gene>
<evidence type="ECO:0000256" key="1">
    <source>
        <dbReference type="ARBA" id="ARBA00010641"/>
    </source>
</evidence>
<dbReference type="Pfam" id="PF04542">
    <property type="entry name" value="Sigma70_r2"/>
    <property type="match status" value="1"/>
</dbReference>
<evidence type="ECO:0000256" key="3">
    <source>
        <dbReference type="ARBA" id="ARBA00023082"/>
    </source>
</evidence>
<keyword evidence="5" id="KW-0804">Transcription</keyword>
<keyword evidence="3" id="KW-0731">Sigma factor</keyword>
<evidence type="ECO:0000259" key="6">
    <source>
        <dbReference type="Pfam" id="PF04542"/>
    </source>
</evidence>
<evidence type="ECO:0000313" key="8">
    <source>
        <dbReference type="EMBL" id="GAA4244053.1"/>
    </source>
</evidence>
<evidence type="ECO:0000256" key="4">
    <source>
        <dbReference type="ARBA" id="ARBA00023125"/>
    </source>
</evidence>
<dbReference type="InterPro" id="IPR013324">
    <property type="entry name" value="RNA_pol_sigma_r3/r4-like"/>
</dbReference>
<dbReference type="RefSeq" id="WP_345120754.1">
    <property type="nucleotide sequence ID" value="NZ_BAABAT010000001.1"/>
</dbReference>
<dbReference type="PANTHER" id="PTHR43133:SF50">
    <property type="entry name" value="ECF RNA POLYMERASE SIGMA FACTOR SIGM"/>
    <property type="match status" value="1"/>
</dbReference>